<dbReference type="PANTHER" id="PTHR30098:SF2">
    <property type="entry name" value="LEUCYL_PHENYLALANYL-TRNA--PROTEIN TRANSFERASE"/>
    <property type="match status" value="1"/>
</dbReference>
<dbReference type="GO" id="GO:0005737">
    <property type="term" value="C:cytoplasm"/>
    <property type="evidence" value="ECO:0007669"/>
    <property type="project" value="UniProtKB-SubCell"/>
</dbReference>
<comment type="catalytic activity">
    <reaction evidence="4">
        <text>N-terminal L-lysyl-[protein] + L-leucyl-tRNA(Leu) = N-terminal L-leucyl-L-lysyl-[protein] + tRNA(Leu) + H(+)</text>
        <dbReference type="Rhea" id="RHEA:12340"/>
        <dbReference type="Rhea" id="RHEA-COMP:9613"/>
        <dbReference type="Rhea" id="RHEA-COMP:9622"/>
        <dbReference type="Rhea" id="RHEA-COMP:12670"/>
        <dbReference type="Rhea" id="RHEA-COMP:12671"/>
        <dbReference type="ChEBI" id="CHEBI:15378"/>
        <dbReference type="ChEBI" id="CHEBI:65249"/>
        <dbReference type="ChEBI" id="CHEBI:78442"/>
        <dbReference type="ChEBI" id="CHEBI:78494"/>
        <dbReference type="ChEBI" id="CHEBI:133043"/>
        <dbReference type="EC" id="2.3.2.6"/>
    </reaction>
</comment>
<dbReference type="Gene3D" id="3.30.70.3550">
    <property type="entry name" value="Leucyl/phenylalanyl-tRNA-protein transferase, N-terminal domain"/>
    <property type="match status" value="1"/>
</dbReference>
<dbReference type="PANTHER" id="PTHR30098">
    <property type="entry name" value="LEUCYL/PHENYLALANYL-TRNA--PROTEIN TRANSFERASE"/>
    <property type="match status" value="1"/>
</dbReference>
<dbReference type="Proteomes" id="UP000460435">
    <property type="component" value="Unassembled WGS sequence"/>
</dbReference>
<comment type="function">
    <text evidence="4">Functions in the N-end rule pathway of protein degradation where it conjugates Leu, Phe and, less efficiently, Met from aminoacyl-tRNAs to the N-termini of proteins containing an N-terminal arginine or lysine.</text>
</comment>
<evidence type="ECO:0000313" key="6">
    <source>
        <dbReference type="EMBL" id="NDL58084.1"/>
    </source>
</evidence>
<feature type="region of interest" description="Disordered" evidence="5">
    <location>
        <begin position="1"/>
        <end position="51"/>
    </location>
</feature>
<name>A0A7K3M442_9ACTN</name>
<dbReference type="InterPro" id="IPR016181">
    <property type="entry name" value="Acyl_CoA_acyltransferase"/>
</dbReference>
<dbReference type="GO" id="GO:0008914">
    <property type="term" value="F:leucyl-tRNA--protein transferase activity"/>
    <property type="evidence" value="ECO:0007669"/>
    <property type="project" value="UniProtKB-UniRule"/>
</dbReference>
<dbReference type="Pfam" id="PF03588">
    <property type="entry name" value="Leu_Phe_trans"/>
    <property type="match status" value="1"/>
</dbReference>
<keyword evidence="1 4" id="KW-0963">Cytoplasm</keyword>
<keyword evidence="2 4" id="KW-0808">Transferase</keyword>
<sequence length="278" mass="30475">MLTPYDADTRTAPGAPQEITSRLPRRNTLEAGQRNTSPGRTRVPVEPPPTRWELPAVHAGNDDLIAIGADLEPGTLLAAYRSGLFPMPVDRLFGRSDELAWWSPNPRGVLPLGGLRVPRSLRQACRRFEIRVDTAFDEVLAACADPSRPGAWITDEIRGAYSRLRRLGWAHSVEAWTRDGHLAGGLYGVAIGGLFAGESMFHVRQRWGRDASKVALVALVEILRADGASGRLLDVQWGTPHLTSLGVVEISRSEYLSRLRTALRLELPPAFASHGPDQ</sequence>
<proteinExistence type="inferred from homology"/>
<dbReference type="NCBIfam" id="TIGR00667">
    <property type="entry name" value="aat"/>
    <property type="match status" value="1"/>
</dbReference>
<dbReference type="EC" id="2.3.2.6" evidence="4"/>
<dbReference type="InterPro" id="IPR042221">
    <property type="entry name" value="Leu/Phe-tRNA_Trfase_N"/>
</dbReference>
<dbReference type="Gene3D" id="3.40.630.70">
    <property type="entry name" value="Leucyl/phenylalanyl-tRNA-protein transferase, C-terminal domain"/>
    <property type="match status" value="1"/>
</dbReference>
<evidence type="ECO:0000313" key="7">
    <source>
        <dbReference type="Proteomes" id="UP000460435"/>
    </source>
</evidence>
<reference evidence="6 7" key="1">
    <citation type="submission" date="2019-11" db="EMBL/GenBank/DDBJ databases">
        <authorList>
            <person name="Li X.-J."/>
            <person name="Feng X.-M."/>
        </authorList>
    </citation>
    <scope>NUCLEOTIDE SEQUENCE [LARGE SCALE GENOMIC DNA]</scope>
    <source>
        <strain evidence="6 7">XMNu-373</strain>
    </source>
</reference>
<dbReference type="EMBL" id="WLZY01000004">
    <property type="protein sequence ID" value="NDL58084.1"/>
    <property type="molecule type" value="Genomic_DNA"/>
</dbReference>
<comment type="catalytic activity">
    <reaction evidence="4">
        <text>L-phenylalanyl-tRNA(Phe) + an N-terminal L-alpha-aminoacyl-[protein] = an N-terminal L-phenylalanyl-L-alpha-aminoacyl-[protein] + tRNA(Phe)</text>
        <dbReference type="Rhea" id="RHEA:43632"/>
        <dbReference type="Rhea" id="RHEA-COMP:9668"/>
        <dbReference type="Rhea" id="RHEA-COMP:9699"/>
        <dbReference type="Rhea" id="RHEA-COMP:10636"/>
        <dbReference type="Rhea" id="RHEA-COMP:10637"/>
        <dbReference type="ChEBI" id="CHEBI:78442"/>
        <dbReference type="ChEBI" id="CHEBI:78531"/>
        <dbReference type="ChEBI" id="CHEBI:78597"/>
        <dbReference type="ChEBI" id="CHEBI:83561"/>
        <dbReference type="EC" id="2.3.2.6"/>
    </reaction>
</comment>
<evidence type="ECO:0000256" key="4">
    <source>
        <dbReference type="HAMAP-Rule" id="MF_00688"/>
    </source>
</evidence>
<evidence type="ECO:0000256" key="5">
    <source>
        <dbReference type="SAM" id="MobiDB-lite"/>
    </source>
</evidence>
<dbReference type="AlphaFoldDB" id="A0A7K3M442"/>
<dbReference type="SUPFAM" id="SSF55729">
    <property type="entry name" value="Acyl-CoA N-acyltransferases (Nat)"/>
    <property type="match status" value="1"/>
</dbReference>
<evidence type="ECO:0000256" key="3">
    <source>
        <dbReference type="ARBA" id="ARBA00023315"/>
    </source>
</evidence>
<comment type="subcellular location">
    <subcellularLocation>
        <location evidence="4">Cytoplasm</location>
    </subcellularLocation>
</comment>
<dbReference type="GO" id="GO:0030163">
    <property type="term" value="P:protein catabolic process"/>
    <property type="evidence" value="ECO:0007669"/>
    <property type="project" value="UniProtKB-UniRule"/>
</dbReference>
<comment type="similarity">
    <text evidence="4">Belongs to the L/F-transferase family.</text>
</comment>
<comment type="caution">
    <text evidence="6">The sequence shown here is derived from an EMBL/GenBank/DDBJ whole genome shotgun (WGS) entry which is preliminary data.</text>
</comment>
<evidence type="ECO:0000256" key="2">
    <source>
        <dbReference type="ARBA" id="ARBA00022679"/>
    </source>
</evidence>
<protein>
    <recommendedName>
        <fullName evidence="4">Leucyl/phenylalanyl-tRNA--protein transferase</fullName>
        <ecNumber evidence="4">2.3.2.6</ecNumber>
    </recommendedName>
    <alternativeName>
        <fullName evidence="4">L/F-transferase</fullName>
    </alternativeName>
    <alternativeName>
        <fullName evidence="4">Leucyltransferase</fullName>
    </alternativeName>
    <alternativeName>
        <fullName evidence="4">Phenyalanyltransferase</fullName>
    </alternativeName>
</protein>
<accession>A0A7K3M442</accession>
<evidence type="ECO:0000256" key="1">
    <source>
        <dbReference type="ARBA" id="ARBA00022490"/>
    </source>
</evidence>
<gene>
    <name evidence="4" type="primary">aat</name>
    <name evidence="6" type="ORF">F7O44_13475</name>
</gene>
<dbReference type="HAMAP" id="MF_00688">
    <property type="entry name" value="Leu_Phe_trans"/>
    <property type="match status" value="1"/>
</dbReference>
<dbReference type="InterPro" id="IPR042203">
    <property type="entry name" value="Leu/Phe-tRNA_Trfase_C"/>
</dbReference>
<organism evidence="6 7">
    <name type="scientific">Phytoactinopolyspora mesophila</name>
    <dbReference type="NCBI Taxonomy" id="2650750"/>
    <lineage>
        <taxon>Bacteria</taxon>
        <taxon>Bacillati</taxon>
        <taxon>Actinomycetota</taxon>
        <taxon>Actinomycetes</taxon>
        <taxon>Jiangellales</taxon>
        <taxon>Jiangellaceae</taxon>
        <taxon>Phytoactinopolyspora</taxon>
    </lineage>
</organism>
<comment type="catalytic activity">
    <reaction evidence="4">
        <text>N-terminal L-arginyl-[protein] + L-leucyl-tRNA(Leu) = N-terminal L-leucyl-L-arginyl-[protein] + tRNA(Leu) + H(+)</text>
        <dbReference type="Rhea" id="RHEA:50416"/>
        <dbReference type="Rhea" id="RHEA-COMP:9613"/>
        <dbReference type="Rhea" id="RHEA-COMP:9622"/>
        <dbReference type="Rhea" id="RHEA-COMP:12672"/>
        <dbReference type="Rhea" id="RHEA-COMP:12673"/>
        <dbReference type="ChEBI" id="CHEBI:15378"/>
        <dbReference type="ChEBI" id="CHEBI:64719"/>
        <dbReference type="ChEBI" id="CHEBI:78442"/>
        <dbReference type="ChEBI" id="CHEBI:78494"/>
        <dbReference type="ChEBI" id="CHEBI:133044"/>
        <dbReference type="EC" id="2.3.2.6"/>
    </reaction>
</comment>
<keyword evidence="3 4" id="KW-0012">Acyltransferase</keyword>
<dbReference type="InterPro" id="IPR004616">
    <property type="entry name" value="Leu/Phe-tRNA_Trfase"/>
</dbReference>
<keyword evidence="7" id="KW-1185">Reference proteome</keyword>